<name>A0A814U840_9BILA</name>
<feature type="chain" id="PRO_5032564784" evidence="1">
    <location>
        <begin position="21"/>
        <end position="208"/>
    </location>
</feature>
<feature type="signal peptide" evidence="1">
    <location>
        <begin position="1"/>
        <end position="20"/>
    </location>
</feature>
<protein>
    <submittedName>
        <fullName evidence="2">Uncharacterized protein</fullName>
    </submittedName>
</protein>
<dbReference type="AlphaFoldDB" id="A0A814U840"/>
<accession>A0A814U840</accession>
<proteinExistence type="predicted"/>
<sequence length="208" mass="24319">MNQWLILFGILSFLIDPTYTSKAFLYILNHGGYAILSAGRNPYDPYDFYLNDSAINYRREQLHNDLLEHSYLFSTIRGVYDGIEEISFLVSLFNSSLEQIHEIVKFGIKYNQESVIYVGQERHQSLVEQQLIYINGEFNGTYISGNGYEIFSTSSSTIDNYSEIDVCPNNKFSFTLKFDFNYLYNDNHQRLVKTNKKEPVKHANYMQQ</sequence>
<keyword evidence="1" id="KW-0732">Signal</keyword>
<reference evidence="2" key="1">
    <citation type="submission" date="2021-02" db="EMBL/GenBank/DDBJ databases">
        <authorList>
            <person name="Nowell W R."/>
        </authorList>
    </citation>
    <scope>NUCLEOTIDE SEQUENCE</scope>
</reference>
<evidence type="ECO:0000313" key="2">
    <source>
        <dbReference type="EMBL" id="CAF1171119.1"/>
    </source>
</evidence>
<organism evidence="2 3">
    <name type="scientific">Adineta steineri</name>
    <dbReference type="NCBI Taxonomy" id="433720"/>
    <lineage>
        <taxon>Eukaryota</taxon>
        <taxon>Metazoa</taxon>
        <taxon>Spiralia</taxon>
        <taxon>Gnathifera</taxon>
        <taxon>Rotifera</taxon>
        <taxon>Eurotatoria</taxon>
        <taxon>Bdelloidea</taxon>
        <taxon>Adinetida</taxon>
        <taxon>Adinetidae</taxon>
        <taxon>Adineta</taxon>
    </lineage>
</organism>
<gene>
    <name evidence="2" type="ORF">IZO911_LOCUS26902</name>
</gene>
<dbReference type="Proteomes" id="UP000663860">
    <property type="component" value="Unassembled WGS sequence"/>
</dbReference>
<evidence type="ECO:0000313" key="3">
    <source>
        <dbReference type="Proteomes" id="UP000663860"/>
    </source>
</evidence>
<comment type="caution">
    <text evidence="2">The sequence shown here is derived from an EMBL/GenBank/DDBJ whole genome shotgun (WGS) entry which is preliminary data.</text>
</comment>
<dbReference type="EMBL" id="CAJNOE010000357">
    <property type="protein sequence ID" value="CAF1171119.1"/>
    <property type="molecule type" value="Genomic_DNA"/>
</dbReference>
<evidence type="ECO:0000256" key="1">
    <source>
        <dbReference type="SAM" id="SignalP"/>
    </source>
</evidence>